<evidence type="ECO:0000256" key="3">
    <source>
        <dbReference type="ARBA" id="ARBA00022475"/>
    </source>
</evidence>
<comment type="caution">
    <text evidence="10">The sequence shown here is derived from an EMBL/GenBank/DDBJ whole genome shotgun (WGS) entry which is preliminary data.</text>
</comment>
<comment type="subcellular location">
    <subcellularLocation>
        <location evidence="1 7">Cell membrane</location>
        <topology evidence="1 7">Multi-pass membrane protein</topology>
    </subcellularLocation>
</comment>
<evidence type="ECO:0000259" key="9">
    <source>
        <dbReference type="PROSITE" id="PS50928"/>
    </source>
</evidence>
<dbReference type="AlphaFoldDB" id="A0A8H9GFT0"/>
<feature type="region of interest" description="Disordered" evidence="8">
    <location>
        <begin position="1"/>
        <end position="28"/>
    </location>
</feature>
<sequence>MITETATTGASLAGAPVRRGPQPALRGRPLGARRQRRLLAWVFVAPLLVVNLLVVTGPGLASVYYSFTDWNGLGTPHFVGLSNYGEMLGSDAVGSALVHNVLWTLFFLVVPMTMGLVGAFLLSRLRRRQTFFRVLYFVPYVLATVVSAAVWRQLLDPDGGVGAALSTLGLPFLEGLGEVNFLGNPSLALGSVAFVNTWQWWGFLLVIFLASMQSVDPALYEAVRLDGAGPVREFWHITLPMIRPTLVFLGLMTIIWSFLVFDYVYVLTQGGPAGSTDVLSTVLYREAFQNQRHGYASAIAMLLSVISALTVLGYLALRRRLRWDV</sequence>
<organism evidence="10 11">
    <name type="scientific">Promicromonospora citrea</name>
    <dbReference type="NCBI Taxonomy" id="43677"/>
    <lineage>
        <taxon>Bacteria</taxon>
        <taxon>Bacillati</taxon>
        <taxon>Actinomycetota</taxon>
        <taxon>Actinomycetes</taxon>
        <taxon>Micrococcales</taxon>
        <taxon>Promicromonosporaceae</taxon>
        <taxon>Promicromonospora</taxon>
    </lineage>
</organism>
<feature type="transmembrane region" description="Helical" evidence="7">
    <location>
        <begin position="38"/>
        <end position="67"/>
    </location>
</feature>
<dbReference type="GO" id="GO:0005886">
    <property type="term" value="C:plasma membrane"/>
    <property type="evidence" value="ECO:0007669"/>
    <property type="project" value="UniProtKB-SubCell"/>
</dbReference>
<keyword evidence="11" id="KW-1185">Reference proteome</keyword>
<keyword evidence="6 7" id="KW-0472">Membrane</keyword>
<dbReference type="InterPro" id="IPR051393">
    <property type="entry name" value="ABC_transporter_permease"/>
</dbReference>
<feature type="compositionally biased region" description="Polar residues" evidence="8">
    <location>
        <begin position="1"/>
        <end position="10"/>
    </location>
</feature>
<feature type="transmembrane region" description="Helical" evidence="7">
    <location>
        <begin position="187"/>
        <end position="210"/>
    </location>
</feature>
<dbReference type="PANTHER" id="PTHR30193:SF41">
    <property type="entry name" value="DIACETYLCHITOBIOSE UPTAKE SYSTEM PERMEASE PROTEIN NGCF"/>
    <property type="match status" value="1"/>
</dbReference>
<evidence type="ECO:0000256" key="8">
    <source>
        <dbReference type="SAM" id="MobiDB-lite"/>
    </source>
</evidence>
<evidence type="ECO:0000256" key="4">
    <source>
        <dbReference type="ARBA" id="ARBA00022692"/>
    </source>
</evidence>
<comment type="similarity">
    <text evidence="7">Belongs to the binding-protein-dependent transport system permease family.</text>
</comment>
<reference evidence="10" key="2">
    <citation type="submission" date="2020-09" db="EMBL/GenBank/DDBJ databases">
        <authorList>
            <person name="Sun Q."/>
            <person name="Ohkuma M."/>
        </authorList>
    </citation>
    <scope>NUCLEOTIDE SEQUENCE</scope>
    <source>
        <strain evidence="10">JCM 3051</strain>
    </source>
</reference>
<evidence type="ECO:0000313" key="10">
    <source>
        <dbReference type="EMBL" id="GGM21138.1"/>
    </source>
</evidence>
<dbReference type="PROSITE" id="PS50928">
    <property type="entry name" value="ABC_TM1"/>
    <property type="match status" value="1"/>
</dbReference>
<feature type="transmembrane region" description="Helical" evidence="7">
    <location>
        <begin position="101"/>
        <end position="122"/>
    </location>
</feature>
<feature type="transmembrane region" description="Helical" evidence="7">
    <location>
        <begin position="295"/>
        <end position="317"/>
    </location>
</feature>
<evidence type="ECO:0000256" key="2">
    <source>
        <dbReference type="ARBA" id="ARBA00022448"/>
    </source>
</evidence>
<dbReference type="Pfam" id="PF00528">
    <property type="entry name" value="BPD_transp_1"/>
    <property type="match status" value="1"/>
</dbReference>
<dbReference type="SUPFAM" id="SSF161098">
    <property type="entry name" value="MetI-like"/>
    <property type="match status" value="1"/>
</dbReference>
<dbReference type="GO" id="GO:0055085">
    <property type="term" value="P:transmembrane transport"/>
    <property type="evidence" value="ECO:0007669"/>
    <property type="project" value="InterPro"/>
</dbReference>
<protein>
    <submittedName>
        <fullName evidence="10">Sugar-binding protein</fullName>
    </submittedName>
</protein>
<evidence type="ECO:0000256" key="5">
    <source>
        <dbReference type="ARBA" id="ARBA00022989"/>
    </source>
</evidence>
<dbReference type="RefSeq" id="WP_229785203.1">
    <property type="nucleotide sequence ID" value="NZ_BMPT01000005.1"/>
</dbReference>
<dbReference type="EMBL" id="BMPT01000005">
    <property type="protein sequence ID" value="GGM21138.1"/>
    <property type="molecule type" value="Genomic_DNA"/>
</dbReference>
<dbReference type="Gene3D" id="1.10.3720.10">
    <property type="entry name" value="MetI-like"/>
    <property type="match status" value="1"/>
</dbReference>
<accession>A0A8H9GFT0</accession>
<dbReference type="Proteomes" id="UP000655589">
    <property type="component" value="Unassembled WGS sequence"/>
</dbReference>
<dbReference type="InterPro" id="IPR000515">
    <property type="entry name" value="MetI-like"/>
</dbReference>
<feature type="transmembrane region" description="Helical" evidence="7">
    <location>
        <begin position="246"/>
        <end position="266"/>
    </location>
</feature>
<proteinExistence type="inferred from homology"/>
<feature type="transmembrane region" description="Helical" evidence="7">
    <location>
        <begin position="134"/>
        <end position="151"/>
    </location>
</feature>
<dbReference type="InterPro" id="IPR035906">
    <property type="entry name" value="MetI-like_sf"/>
</dbReference>
<keyword evidence="3" id="KW-1003">Cell membrane</keyword>
<evidence type="ECO:0000256" key="1">
    <source>
        <dbReference type="ARBA" id="ARBA00004651"/>
    </source>
</evidence>
<name>A0A8H9GFT0_9MICO</name>
<dbReference type="PANTHER" id="PTHR30193">
    <property type="entry name" value="ABC TRANSPORTER PERMEASE PROTEIN"/>
    <property type="match status" value="1"/>
</dbReference>
<gene>
    <name evidence="10" type="ORF">GCM10010102_16080</name>
</gene>
<feature type="domain" description="ABC transmembrane type-1" evidence="9">
    <location>
        <begin position="97"/>
        <end position="314"/>
    </location>
</feature>
<reference evidence="10" key="1">
    <citation type="journal article" date="2014" name="Int. J. Syst. Evol. Microbiol.">
        <title>Complete genome sequence of Corynebacterium casei LMG S-19264T (=DSM 44701T), isolated from a smear-ripened cheese.</title>
        <authorList>
            <consortium name="US DOE Joint Genome Institute (JGI-PGF)"/>
            <person name="Walter F."/>
            <person name="Albersmeier A."/>
            <person name="Kalinowski J."/>
            <person name="Ruckert C."/>
        </authorList>
    </citation>
    <scope>NUCLEOTIDE SEQUENCE</scope>
    <source>
        <strain evidence="10">JCM 3051</strain>
    </source>
</reference>
<dbReference type="CDD" id="cd06261">
    <property type="entry name" value="TM_PBP2"/>
    <property type="match status" value="1"/>
</dbReference>
<keyword evidence="4 7" id="KW-0812">Transmembrane</keyword>
<evidence type="ECO:0000256" key="7">
    <source>
        <dbReference type="RuleBase" id="RU363032"/>
    </source>
</evidence>
<keyword evidence="5 7" id="KW-1133">Transmembrane helix</keyword>
<evidence type="ECO:0000256" key="6">
    <source>
        <dbReference type="ARBA" id="ARBA00023136"/>
    </source>
</evidence>
<keyword evidence="2 7" id="KW-0813">Transport</keyword>
<evidence type="ECO:0000313" key="11">
    <source>
        <dbReference type="Proteomes" id="UP000655589"/>
    </source>
</evidence>